<dbReference type="GO" id="GO:0006355">
    <property type="term" value="P:regulation of DNA-templated transcription"/>
    <property type="evidence" value="ECO:0007669"/>
    <property type="project" value="InterPro"/>
</dbReference>
<dbReference type="OrthoDB" id="5242211at2"/>
<reference evidence="2 3" key="1">
    <citation type="journal article" date="2018" name="J. Microbiol.">
        <title>Baekduia soli gen. nov., sp. nov., a novel bacterium isolated from the soil of Baekdu Mountain and proposal of a novel family name, Baekduiaceae fam. nov.</title>
        <authorList>
            <person name="An D.S."/>
            <person name="Siddiqi M.Z."/>
            <person name="Kim K.H."/>
            <person name="Yu H.S."/>
            <person name="Im W.T."/>
        </authorList>
    </citation>
    <scope>NUCLEOTIDE SEQUENCE [LARGE SCALE GENOMIC DNA]</scope>
    <source>
        <strain evidence="2 3">BR7-21</strain>
    </source>
</reference>
<organism evidence="2 3">
    <name type="scientific">Baekduia soli</name>
    <dbReference type="NCBI Taxonomy" id="496014"/>
    <lineage>
        <taxon>Bacteria</taxon>
        <taxon>Bacillati</taxon>
        <taxon>Actinomycetota</taxon>
        <taxon>Thermoleophilia</taxon>
        <taxon>Solirubrobacterales</taxon>
        <taxon>Baekduiaceae</taxon>
        <taxon>Baekduia</taxon>
    </lineage>
</organism>
<dbReference type="AlphaFoldDB" id="A0A5B8U588"/>
<gene>
    <name evidence="2" type="ORF">FSW04_12380</name>
</gene>
<dbReference type="SUPFAM" id="SSF46785">
    <property type="entry name" value="Winged helix' DNA-binding domain"/>
    <property type="match status" value="1"/>
</dbReference>
<dbReference type="SMART" id="SM00419">
    <property type="entry name" value="HTH_CRP"/>
    <property type="match status" value="1"/>
</dbReference>
<dbReference type="InterPro" id="IPR036390">
    <property type="entry name" value="WH_DNA-bd_sf"/>
</dbReference>
<sequence length="246" mass="27131">MEFSGLDLIRVFEYDPDLLDGLDEPVAAHLRTRLTTRRAWADAGPWTLEMDPDEIPGHLGMLVIDGLLVRTVRLAERESSEVVGPGELLRPWDSEDTMGSVECVSEWRVLQPTTFASLDRRFAELVARWPTIIAQLLSRSARRCRTLVHQATIAHVRHAETRVLLALWHLADRWGRVTADGVVVPVPLTHQLLAQLTCLQRPTVSGALSQLKAAGVVSRRGDGGWLLHGDPPSLAGPEEGTVLTAV</sequence>
<dbReference type="Pfam" id="PF13545">
    <property type="entry name" value="HTH_Crp_2"/>
    <property type="match status" value="1"/>
</dbReference>
<keyword evidence="3" id="KW-1185">Reference proteome</keyword>
<dbReference type="Proteomes" id="UP000321805">
    <property type="component" value="Chromosome"/>
</dbReference>
<dbReference type="GO" id="GO:0003677">
    <property type="term" value="F:DNA binding"/>
    <property type="evidence" value="ECO:0007669"/>
    <property type="project" value="InterPro"/>
</dbReference>
<evidence type="ECO:0000313" key="3">
    <source>
        <dbReference type="Proteomes" id="UP000321805"/>
    </source>
</evidence>
<protein>
    <submittedName>
        <fullName evidence="2">Crp/Fnr family transcriptional regulator</fullName>
    </submittedName>
</protein>
<evidence type="ECO:0000259" key="1">
    <source>
        <dbReference type="PROSITE" id="PS51063"/>
    </source>
</evidence>
<dbReference type="RefSeq" id="WP_146919656.1">
    <property type="nucleotide sequence ID" value="NZ_CP042430.1"/>
</dbReference>
<dbReference type="KEGG" id="bsol:FSW04_12380"/>
<dbReference type="PROSITE" id="PS51063">
    <property type="entry name" value="HTH_CRP_2"/>
    <property type="match status" value="1"/>
</dbReference>
<dbReference type="Gene3D" id="2.60.120.10">
    <property type="entry name" value="Jelly Rolls"/>
    <property type="match status" value="1"/>
</dbReference>
<evidence type="ECO:0000313" key="2">
    <source>
        <dbReference type="EMBL" id="QEC48286.1"/>
    </source>
</evidence>
<proteinExistence type="predicted"/>
<feature type="domain" description="HTH crp-type" evidence="1">
    <location>
        <begin position="157"/>
        <end position="246"/>
    </location>
</feature>
<dbReference type="EMBL" id="CP042430">
    <property type="protein sequence ID" value="QEC48286.1"/>
    <property type="molecule type" value="Genomic_DNA"/>
</dbReference>
<dbReference type="InterPro" id="IPR012318">
    <property type="entry name" value="HTH_CRP"/>
</dbReference>
<accession>A0A5B8U588</accession>
<name>A0A5B8U588_9ACTN</name>
<dbReference type="InterPro" id="IPR014710">
    <property type="entry name" value="RmlC-like_jellyroll"/>
</dbReference>